<organism evidence="1 2">
    <name type="scientific">Achromobacter deleyi</name>
    <dbReference type="NCBI Taxonomy" id="1353891"/>
    <lineage>
        <taxon>Bacteria</taxon>
        <taxon>Pseudomonadati</taxon>
        <taxon>Pseudomonadota</taxon>
        <taxon>Betaproteobacteria</taxon>
        <taxon>Burkholderiales</taxon>
        <taxon>Alcaligenaceae</taxon>
        <taxon>Achromobacter</taxon>
    </lineage>
</organism>
<evidence type="ECO:0000313" key="1">
    <source>
        <dbReference type="EMBL" id="QQB32830.1"/>
    </source>
</evidence>
<evidence type="ECO:0000313" key="2">
    <source>
        <dbReference type="Proteomes" id="UP000595231"/>
    </source>
</evidence>
<name>A0A7T4AZB9_9BURK</name>
<dbReference type="EMBL" id="CP065997">
    <property type="protein sequence ID" value="QQB32830.1"/>
    <property type="molecule type" value="Genomic_DNA"/>
</dbReference>
<proteinExistence type="predicted"/>
<protein>
    <submittedName>
        <fullName evidence="1">Uncharacterized protein</fullName>
    </submittedName>
</protein>
<gene>
    <name evidence="1" type="ORF">I6I07_19490</name>
</gene>
<reference evidence="1 2" key="1">
    <citation type="submission" date="2020-12" db="EMBL/GenBank/DDBJ databases">
        <title>FDA dAtabase for Regulatory Grade micrObial Sequences (FDA-ARGOS): Supporting development and validation of Infectious Disease Dx tests.</title>
        <authorList>
            <person name="Sproer C."/>
            <person name="Gronow S."/>
            <person name="Severitt S."/>
            <person name="Schroder I."/>
            <person name="Tallon L."/>
            <person name="Sadzewicz L."/>
            <person name="Zhao X."/>
            <person name="Boylan J."/>
            <person name="Ott S."/>
            <person name="Bowen H."/>
            <person name="Vavikolanu K."/>
            <person name="Mehta A."/>
            <person name="Aluvathingal J."/>
            <person name="Nadendla S."/>
            <person name="Lowell S."/>
            <person name="Myers T."/>
            <person name="Yan Y."/>
            <person name="Sichtig H."/>
        </authorList>
    </citation>
    <scope>NUCLEOTIDE SEQUENCE [LARGE SCALE GENOMIC DNA]</scope>
    <source>
        <strain evidence="1 2">FDAARGOS_1050</strain>
    </source>
</reference>
<accession>A0A7T4AZB9</accession>
<dbReference type="AlphaFoldDB" id="A0A7T4AZB9"/>
<dbReference type="Proteomes" id="UP000595231">
    <property type="component" value="Chromosome"/>
</dbReference>
<dbReference type="RefSeq" id="WP_061074219.1">
    <property type="nucleotide sequence ID" value="NZ_CP065997.1"/>
</dbReference>
<sequence>MAFVVTKRAIAASEIKLVVNGEDGAPVEIKFVAQYKRSPLDQINALHDAMTNAYRERLGQPVLPVPAGQKEPAKWGYASDVDFIKDKMTGWLGVRDGQGDSIPFSVKALDQVLKDWPELVISLFQGFWRAHQQVQEKNS</sequence>